<dbReference type="InterPro" id="IPR037252">
    <property type="entry name" value="Mib_Herc2_sf"/>
</dbReference>
<feature type="region of interest" description="Disordered" evidence="1">
    <location>
        <begin position="1"/>
        <end position="20"/>
    </location>
</feature>
<keyword evidence="4" id="KW-1185">Reference proteome</keyword>
<sequence>MLAAEVASDLRKNNSNPTAAEVRERIVQQTSRPDDAHNDCVDLVMEFVKPRVKERKKGLYSELACRTLLLETGVRRGPDWKFHEQDSGLPGTVVGQDSDNVPKAVWVEWDNGHLNIYAYDEPLEIYSIKKVDEPRVLVDELVAVGCKDWTYADADGGPGSVGTVLCVNQDGSVLVSKITTKFKLTLVRWDSRSTGEYKMGMNGLFEIQIWQV</sequence>
<organism evidence="3 4">
    <name type="scientific">Mytilus edulis</name>
    <name type="common">Blue mussel</name>
    <dbReference type="NCBI Taxonomy" id="6550"/>
    <lineage>
        <taxon>Eukaryota</taxon>
        <taxon>Metazoa</taxon>
        <taxon>Spiralia</taxon>
        <taxon>Lophotrochozoa</taxon>
        <taxon>Mollusca</taxon>
        <taxon>Bivalvia</taxon>
        <taxon>Autobranchia</taxon>
        <taxon>Pteriomorphia</taxon>
        <taxon>Mytilida</taxon>
        <taxon>Mytiloidea</taxon>
        <taxon>Mytilidae</taxon>
        <taxon>Mytilinae</taxon>
        <taxon>Mytilus</taxon>
    </lineage>
</organism>
<feature type="domain" description="MIB/HERC2" evidence="2">
    <location>
        <begin position="129"/>
        <end position="212"/>
    </location>
</feature>
<gene>
    <name evidence="3" type="ORF">MEDL_10693</name>
</gene>
<name>A0A8S3QMU4_MYTED</name>
<dbReference type="GO" id="GO:0046872">
    <property type="term" value="F:metal ion binding"/>
    <property type="evidence" value="ECO:0007669"/>
    <property type="project" value="InterPro"/>
</dbReference>
<dbReference type="Proteomes" id="UP000683360">
    <property type="component" value="Unassembled WGS sequence"/>
</dbReference>
<evidence type="ECO:0000259" key="2">
    <source>
        <dbReference type="PROSITE" id="PS51416"/>
    </source>
</evidence>
<dbReference type="PROSITE" id="PS51416">
    <property type="entry name" value="MIB_HERC2"/>
    <property type="match status" value="2"/>
</dbReference>
<dbReference type="Gene3D" id="2.30.30.40">
    <property type="entry name" value="SH3 Domains"/>
    <property type="match status" value="2"/>
</dbReference>
<dbReference type="InterPro" id="IPR010606">
    <property type="entry name" value="Mib_Herc2"/>
</dbReference>
<dbReference type="SUPFAM" id="SSF159034">
    <property type="entry name" value="Mib/herc2 domain-like"/>
    <property type="match status" value="2"/>
</dbReference>
<dbReference type="AlphaFoldDB" id="A0A8S3QMU4"/>
<evidence type="ECO:0000256" key="1">
    <source>
        <dbReference type="SAM" id="MobiDB-lite"/>
    </source>
</evidence>
<dbReference type="GO" id="GO:0004842">
    <property type="term" value="F:ubiquitin-protein transferase activity"/>
    <property type="evidence" value="ECO:0007669"/>
    <property type="project" value="InterPro"/>
</dbReference>
<reference evidence="3" key="1">
    <citation type="submission" date="2021-03" db="EMBL/GenBank/DDBJ databases">
        <authorList>
            <person name="Bekaert M."/>
        </authorList>
    </citation>
    <scope>NUCLEOTIDE SEQUENCE</scope>
</reference>
<dbReference type="OrthoDB" id="6106708at2759"/>
<dbReference type="EMBL" id="CAJPWZ010000533">
    <property type="protein sequence ID" value="CAG2195779.1"/>
    <property type="molecule type" value="Genomic_DNA"/>
</dbReference>
<dbReference type="Pfam" id="PF06701">
    <property type="entry name" value="MIB_HERC2"/>
    <property type="match status" value="1"/>
</dbReference>
<evidence type="ECO:0000313" key="3">
    <source>
        <dbReference type="EMBL" id="CAG2195779.1"/>
    </source>
</evidence>
<proteinExistence type="predicted"/>
<comment type="caution">
    <text evidence="3">The sequence shown here is derived from an EMBL/GenBank/DDBJ whole genome shotgun (WGS) entry which is preliminary data.</text>
</comment>
<dbReference type="GO" id="GO:0016567">
    <property type="term" value="P:protein ubiquitination"/>
    <property type="evidence" value="ECO:0007669"/>
    <property type="project" value="InterPro"/>
</dbReference>
<accession>A0A8S3QMU4</accession>
<feature type="domain" description="MIB/HERC2" evidence="2">
    <location>
        <begin position="60"/>
        <end position="134"/>
    </location>
</feature>
<evidence type="ECO:0000313" key="4">
    <source>
        <dbReference type="Proteomes" id="UP000683360"/>
    </source>
</evidence>
<protein>
    <recommendedName>
        <fullName evidence="2">MIB/HERC2 domain-containing protein</fullName>
    </recommendedName>
</protein>